<feature type="compositionally biased region" description="Gly residues" evidence="1">
    <location>
        <begin position="51"/>
        <end position="68"/>
    </location>
</feature>
<name>A0A811PL63_9POAL</name>
<dbReference type="AlphaFoldDB" id="A0A811PL63"/>
<feature type="region of interest" description="Disordered" evidence="1">
    <location>
        <begin position="35"/>
        <end position="114"/>
    </location>
</feature>
<evidence type="ECO:0000313" key="3">
    <source>
        <dbReference type="Proteomes" id="UP000604825"/>
    </source>
</evidence>
<dbReference type="PANTHER" id="PTHR33132">
    <property type="entry name" value="OSJNBB0118P14.9 PROTEIN"/>
    <property type="match status" value="1"/>
</dbReference>
<comment type="caution">
    <text evidence="2">The sequence shown here is derived from an EMBL/GenBank/DDBJ whole genome shotgun (WGS) entry which is preliminary data.</text>
</comment>
<dbReference type="EMBL" id="CAJGYO010000007">
    <property type="protein sequence ID" value="CAD6241857.1"/>
    <property type="molecule type" value="Genomic_DNA"/>
</dbReference>
<dbReference type="PANTHER" id="PTHR33132:SF136">
    <property type="entry name" value="OS02G0799600 PROTEIN"/>
    <property type="match status" value="1"/>
</dbReference>
<accession>A0A811PL63</accession>
<dbReference type="Proteomes" id="UP000604825">
    <property type="component" value="Unassembled WGS sequence"/>
</dbReference>
<gene>
    <name evidence="2" type="ORF">NCGR_LOCUS27525</name>
</gene>
<evidence type="ECO:0000256" key="1">
    <source>
        <dbReference type="SAM" id="MobiDB-lite"/>
    </source>
</evidence>
<reference evidence="2" key="1">
    <citation type="submission" date="2020-10" db="EMBL/GenBank/DDBJ databases">
        <authorList>
            <person name="Han B."/>
            <person name="Lu T."/>
            <person name="Zhao Q."/>
            <person name="Huang X."/>
            <person name="Zhao Y."/>
        </authorList>
    </citation>
    <scope>NUCLEOTIDE SEQUENCE</scope>
</reference>
<dbReference type="OrthoDB" id="696653at2759"/>
<sequence length="114" mass="11743">MASAPCSTSSAARVLRSAAAVAGTKKMTCLCSPTNHPGSFRCSRHRNGPAAPGGGEAVHGAGSRGGTGRAARGRSVRALLLQRIGGGPGELGRRRRRGVGDFQPRPSRLRLMNL</sequence>
<evidence type="ECO:0000313" key="2">
    <source>
        <dbReference type="EMBL" id="CAD6241857.1"/>
    </source>
</evidence>
<keyword evidence="3" id="KW-1185">Reference proteome</keyword>
<protein>
    <submittedName>
        <fullName evidence="2">Uncharacterized protein</fullName>
    </submittedName>
</protein>
<organism evidence="2 3">
    <name type="scientific">Miscanthus lutarioriparius</name>
    <dbReference type="NCBI Taxonomy" id="422564"/>
    <lineage>
        <taxon>Eukaryota</taxon>
        <taxon>Viridiplantae</taxon>
        <taxon>Streptophyta</taxon>
        <taxon>Embryophyta</taxon>
        <taxon>Tracheophyta</taxon>
        <taxon>Spermatophyta</taxon>
        <taxon>Magnoliopsida</taxon>
        <taxon>Liliopsida</taxon>
        <taxon>Poales</taxon>
        <taxon>Poaceae</taxon>
        <taxon>PACMAD clade</taxon>
        <taxon>Panicoideae</taxon>
        <taxon>Andropogonodae</taxon>
        <taxon>Andropogoneae</taxon>
        <taxon>Saccharinae</taxon>
        <taxon>Miscanthus</taxon>
    </lineage>
</organism>
<proteinExistence type="predicted"/>